<accession>A0A6V7NYQ4</accession>
<evidence type="ECO:0000313" key="1">
    <source>
        <dbReference type="EMBL" id="CAD1823608.1"/>
    </source>
</evidence>
<reference evidence="1" key="1">
    <citation type="submission" date="2020-07" db="EMBL/GenBank/DDBJ databases">
        <authorList>
            <person name="Lin J."/>
        </authorList>
    </citation>
    <scope>NUCLEOTIDE SEQUENCE</scope>
</reference>
<proteinExistence type="predicted"/>
<protein>
    <submittedName>
        <fullName evidence="1">Uncharacterized protein</fullName>
    </submittedName>
</protein>
<dbReference type="AlphaFoldDB" id="A0A6V7NYQ4"/>
<dbReference type="EMBL" id="LR862143">
    <property type="protein sequence ID" value="CAD1823608.1"/>
    <property type="molecule type" value="Genomic_DNA"/>
</dbReference>
<dbReference type="SUPFAM" id="SSF53098">
    <property type="entry name" value="Ribonuclease H-like"/>
    <property type="match status" value="1"/>
</dbReference>
<dbReference type="PANTHER" id="PTHR32166:SF123">
    <property type="entry name" value="BED-TYPE DOMAIN-CONTAINING PROTEIN"/>
    <property type="match status" value="1"/>
</dbReference>
<sequence length="138" mass="15915">MVRIVIDEARLIEHHMYKHTVLLALMREATHKELKHPCATRFASNFLVLQSLVDVENELRLFVASAEWRESNLNKSRQAKKVTELVQNNEFWNRAKEVLQALVPIVRVLRLVDGEGSTSGYLYDAMERAKRSNQVSLG</sequence>
<dbReference type="PANTHER" id="PTHR32166">
    <property type="entry name" value="OSJNBA0013A04.12 PROTEIN"/>
    <property type="match status" value="1"/>
</dbReference>
<organism evidence="1">
    <name type="scientific">Ananas comosus var. bracteatus</name>
    <name type="common">red pineapple</name>
    <dbReference type="NCBI Taxonomy" id="296719"/>
    <lineage>
        <taxon>Eukaryota</taxon>
        <taxon>Viridiplantae</taxon>
        <taxon>Streptophyta</taxon>
        <taxon>Embryophyta</taxon>
        <taxon>Tracheophyta</taxon>
        <taxon>Spermatophyta</taxon>
        <taxon>Magnoliopsida</taxon>
        <taxon>Liliopsida</taxon>
        <taxon>Poales</taxon>
        <taxon>Bromeliaceae</taxon>
        <taxon>Bromelioideae</taxon>
        <taxon>Ananas</taxon>
    </lineage>
</organism>
<name>A0A6V7NYQ4_ANACO</name>
<gene>
    <name evidence="1" type="ORF">CB5_LOCUS6819</name>
</gene>
<dbReference type="InterPro" id="IPR012337">
    <property type="entry name" value="RNaseH-like_sf"/>
</dbReference>